<feature type="signal peptide" evidence="2">
    <location>
        <begin position="1"/>
        <end position="27"/>
    </location>
</feature>
<accession>A0A1H2MVM2</accession>
<dbReference type="Proteomes" id="UP000198600">
    <property type="component" value="Chromosome I"/>
</dbReference>
<name>A0A1H2MVM2_9PSED</name>
<gene>
    <name evidence="3" type="ORF">SAMN05216202_2478</name>
</gene>
<organism evidence="3 4">
    <name type="scientific">Pseudomonas mucidolens</name>
    <dbReference type="NCBI Taxonomy" id="46679"/>
    <lineage>
        <taxon>Bacteria</taxon>
        <taxon>Pseudomonadati</taxon>
        <taxon>Pseudomonadota</taxon>
        <taxon>Gammaproteobacteria</taxon>
        <taxon>Pseudomonadales</taxon>
        <taxon>Pseudomonadaceae</taxon>
        <taxon>Pseudomonas</taxon>
    </lineage>
</organism>
<keyword evidence="1 2" id="KW-0732">Signal</keyword>
<dbReference type="InterPro" id="IPR006059">
    <property type="entry name" value="SBP"/>
</dbReference>
<dbReference type="STRING" id="46679.SAMN05216202_2478"/>
<feature type="chain" id="PRO_5030027547" evidence="2">
    <location>
        <begin position="28"/>
        <end position="344"/>
    </location>
</feature>
<dbReference type="Pfam" id="PF13416">
    <property type="entry name" value="SBP_bac_8"/>
    <property type="match status" value="1"/>
</dbReference>
<dbReference type="AlphaFoldDB" id="A0A1H2MVM2"/>
<evidence type="ECO:0000256" key="2">
    <source>
        <dbReference type="SAM" id="SignalP"/>
    </source>
</evidence>
<dbReference type="EMBL" id="LT629802">
    <property type="protein sequence ID" value="SDU97279.1"/>
    <property type="molecule type" value="Genomic_DNA"/>
</dbReference>
<dbReference type="SUPFAM" id="SSF53850">
    <property type="entry name" value="Periplasmic binding protein-like II"/>
    <property type="match status" value="1"/>
</dbReference>
<dbReference type="PANTHER" id="PTHR30222:SF2">
    <property type="entry name" value="ABC TRANSPORTER SUBSTRATE-BINDING PROTEIN"/>
    <property type="match status" value="1"/>
</dbReference>
<protein>
    <submittedName>
        <fullName evidence="3">Putative spermidine/putrescine transport system substrate-binding protein</fullName>
    </submittedName>
</protein>
<keyword evidence="4" id="KW-1185">Reference proteome</keyword>
<dbReference type="RefSeq" id="WP_084378733.1">
    <property type="nucleotide sequence ID" value="NZ_LS483433.1"/>
</dbReference>
<evidence type="ECO:0000313" key="3">
    <source>
        <dbReference type="EMBL" id="SDU97279.1"/>
    </source>
</evidence>
<dbReference type="Gene3D" id="3.40.190.10">
    <property type="entry name" value="Periplasmic binding protein-like II"/>
    <property type="match status" value="2"/>
</dbReference>
<reference evidence="4" key="1">
    <citation type="submission" date="2016-10" db="EMBL/GenBank/DDBJ databases">
        <authorList>
            <person name="Varghese N."/>
            <person name="Submissions S."/>
        </authorList>
    </citation>
    <scope>NUCLEOTIDE SEQUENCE [LARGE SCALE GENOMIC DNA]</scope>
    <source>
        <strain evidence="4">LMG 2223</strain>
    </source>
</reference>
<dbReference type="PANTHER" id="PTHR30222">
    <property type="entry name" value="SPERMIDINE/PUTRESCINE-BINDING PERIPLASMIC PROTEIN"/>
    <property type="match status" value="1"/>
</dbReference>
<dbReference type="CDD" id="cd13589">
    <property type="entry name" value="PBP2_polyamine_RpCGA009"/>
    <property type="match status" value="1"/>
</dbReference>
<sequence>MSIIKKSLLQGSVAAVLALGASASVLADSVTFSGWGGALQDAERKAYLEPAAKALGVTIKEDNMDGLAAVRAQVMSGKPKWDVVELGSTECAQAQQEGLVEPLDYSVIDATHVDKTVVSSHWIASHAYATVVAWAEDSGAPVAKNWQQFFDPQVKGARALYRQPWLTMEAALLGDGVAPKDLYPLDVERAIKVLARIKPQVVNWWSAGADSAQLLRSREVDFLAIWNGRVSEVKASGEPVDYSFDGALLSHDCLVVPKGAPNKALAMKLIAQIMKPESQAMLATLIPYSPVNAKAYELPIITEQLAARLPTSPQNIDKVVAVSPQWWVKNQEAVRQRFALFLAN</sequence>
<evidence type="ECO:0000256" key="1">
    <source>
        <dbReference type="ARBA" id="ARBA00022729"/>
    </source>
</evidence>
<proteinExistence type="predicted"/>
<evidence type="ECO:0000313" key="4">
    <source>
        <dbReference type="Proteomes" id="UP000198600"/>
    </source>
</evidence>